<dbReference type="PROSITE" id="PS50035">
    <property type="entry name" value="PLD"/>
    <property type="match status" value="1"/>
</dbReference>
<dbReference type="CDD" id="cd09140">
    <property type="entry name" value="PLDc_vPLD1_2_like_bac_1"/>
    <property type="match status" value="1"/>
</dbReference>
<evidence type="ECO:0000256" key="2">
    <source>
        <dbReference type="ARBA" id="ARBA00022737"/>
    </source>
</evidence>
<evidence type="ECO:0000259" key="6">
    <source>
        <dbReference type="PROSITE" id="PS50035"/>
    </source>
</evidence>
<dbReference type="GO" id="GO:0004630">
    <property type="term" value="F:phospholipase D activity"/>
    <property type="evidence" value="ECO:0007669"/>
    <property type="project" value="UniProtKB-EC"/>
</dbReference>
<keyword evidence="5" id="KW-0472">Membrane</keyword>
<feature type="transmembrane region" description="Helical" evidence="5">
    <location>
        <begin position="567"/>
        <end position="594"/>
    </location>
</feature>
<keyword evidence="5" id="KW-0812">Transmembrane</keyword>
<protein>
    <submittedName>
        <fullName evidence="7">Phosphatidylserine/phosphatidylglycerophosphate/ cardiolipin synthase</fullName>
    </submittedName>
</protein>
<dbReference type="Proteomes" id="UP000010816">
    <property type="component" value="Chromosome"/>
</dbReference>
<proteinExistence type="predicted"/>
<reference evidence="7 8" key="1">
    <citation type="submission" date="2011-09" db="EMBL/GenBank/DDBJ databases">
        <title>Complete sequence of chromosome of Thioflavicoccus mobilis 8321.</title>
        <authorList>
            <consortium name="US DOE Joint Genome Institute"/>
            <person name="Lucas S."/>
            <person name="Han J."/>
            <person name="Lapidus A."/>
            <person name="Cheng J.-F."/>
            <person name="Goodwin L."/>
            <person name="Pitluck S."/>
            <person name="Peters L."/>
            <person name="Ovchinnikova G."/>
            <person name="Lu M."/>
            <person name="Detter J.C."/>
            <person name="Han C."/>
            <person name="Tapia R."/>
            <person name="Land M."/>
            <person name="Hauser L."/>
            <person name="Kyrpides N."/>
            <person name="Ivanova N."/>
            <person name="Pagani I."/>
            <person name="Vogl K."/>
            <person name="Liu Z."/>
            <person name="Imhoff J."/>
            <person name="Thiel V."/>
            <person name="Frigaard N.-U."/>
            <person name="Bryant D."/>
            <person name="Woyke T."/>
        </authorList>
    </citation>
    <scope>NUCLEOTIDE SEQUENCE [LARGE SCALE GENOMIC DNA]</scope>
    <source>
        <strain evidence="7 8">8321</strain>
    </source>
</reference>
<keyword evidence="2" id="KW-0677">Repeat</keyword>
<comment type="catalytic activity">
    <reaction evidence="1">
        <text>a 1,2-diacyl-sn-glycero-3-phosphocholine + H2O = a 1,2-diacyl-sn-glycero-3-phosphate + choline + H(+)</text>
        <dbReference type="Rhea" id="RHEA:14445"/>
        <dbReference type="ChEBI" id="CHEBI:15354"/>
        <dbReference type="ChEBI" id="CHEBI:15377"/>
        <dbReference type="ChEBI" id="CHEBI:15378"/>
        <dbReference type="ChEBI" id="CHEBI:57643"/>
        <dbReference type="ChEBI" id="CHEBI:58608"/>
        <dbReference type="EC" id="3.1.4.4"/>
    </reaction>
</comment>
<dbReference type="RefSeq" id="WP_015280444.1">
    <property type="nucleotide sequence ID" value="NC_019940.1"/>
</dbReference>
<dbReference type="InterPro" id="IPR025202">
    <property type="entry name" value="PLD-like_dom"/>
</dbReference>
<dbReference type="EMBL" id="CP003051">
    <property type="protein sequence ID" value="AGA90303.1"/>
    <property type="molecule type" value="Genomic_DNA"/>
</dbReference>
<dbReference type="AlphaFoldDB" id="L0GU51"/>
<evidence type="ECO:0000256" key="4">
    <source>
        <dbReference type="ARBA" id="ARBA00023098"/>
    </source>
</evidence>
<dbReference type="Pfam" id="PF13091">
    <property type="entry name" value="PLDc_2"/>
    <property type="match status" value="1"/>
</dbReference>
<dbReference type="CDD" id="cd09143">
    <property type="entry name" value="PLDc_vPLD1_2_like_bac_2"/>
    <property type="match status" value="1"/>
</dbReference>
<keyword evidence="8" id="KW-1185">Reference proteome</keyword>
<keyword evidence="4" id="KW-0443">Lipid metabolism</keyword>
<dbReference type="SMART" id="SM00155">
    <property type="entry name" value="PLDc"/>
    <property type="match status" value="2"/>
</dbReference>
<feature type="domain" description="PLD phosphodiesterase" evidence="6">
    <location>
        <begin position="368"/>
        <end position="395"/>
    </location>
</feature>
<feature type="transmembrane region" description="Helical" evidence="5">
    <location>
        <begin position="521"/>
        <end position="540"/>
    </location>
</feature>
<dbReference type="OrthoDB" id="9814092at2"/>
<dbReference type="KEGG" id="tmb:Thimo_1519"/>
<name>L0GU51_9GAMM</name>
<dbReference type="Pfam" id="PF09335">
    <property type="entry name" value="VTT_dom"/>
    <property type="match status" value="1"/>
</dbReference>
<feature type="transmembrane region" description="Helical" evidence="5">
    <location>
        <begin position="601"/>
        <end position="621"/>
    </location>
</feature>
<gene>
    <name evidence="7" type="ORF">Thimo_1519</name>
</gene>
<keyword evidence="5" id="KW-1133">Transmembrane helix</keyword>
<dbReference type="PATRIC" id="fig|765912.4.peg.1483"/>
<dbReference type="eggNOG" id="COG0398">
    <property type="taxonomic scope" value="Bacteria"/>
</dbReference>
<organism evidence="7 8">
    <name type="scientific">Thioflavicoccus mobilis 8321</name>
    <dbReference type="NCBI Taxonomy" id="765912"/>
    <lineage>
        <taxon>Bacteria</taxon>
        <taxon>Pseudomonadati</taxon>
        <taxon>Pseudomonadota</taxon>
        <taxon>Gammaproteobacteria</taxon>
        <taxon>Chromatiales</taxon>
        <taxon>Chromatiaceae</taxon>
        <taxon>Thioflavicoccus</taxon>
    </lineage>
</organism>
<dbReference type="PANTHER" id="PTHR18896:SF76">
    <property type="entry name" value="PHOSPHOLIPASE"/>
    <property type="match status" value="1"/>
</dbReference>
<keyword evidence="3" id="KW-0378">Hydrolase</keyword>
<dbReference type="GO" id="GO:0009395">
    <property type="term" value="P:phospholipid catabolic process"/>
    <property type="evidence" value="ECO:0007669"/>
    <property type="project" value="TreeGrafter"/>
</dbReference>
<dbReference type="eggNOG" id="COG1502">
    <property type="taxonomic scope" value="Bacteria"/>
</dbReference>
<feature type="transmembrane region" description="Helical" evidence="5">
    <location>
        <begin position="677"/>
        <end position="696"/>
    </location>
</feature>
<dbReference type="SUPFAM" id="SSF56024">
    <property type="entry name" value="Phospholipase D/nuclease"/>
    <property type="match status" value="2"/>
</dbReference>
<dbReference type="InterPro" id="IPR001736">
    <property type="entry name" value="PLipase_D/transphosphatidylase"/>
</dbReference>
<evidence type="ECO:0000256" key="5">
    <source>
        <dbReference type="SAM" id="Phobius"/>
    </source>
</evidence>
<feature type="transmembrane region" description="Helical" evidence="5">
    <location>
        <begin position="641"/>
        <end position="665"/>
    </location>
</feature>
<feature type="transmembrane region" description="Helical" evidence="5">
    <location>
        <begin position="708"/>
        <end position="728"/>
    </location>
</feature>
<dbReference type="InterPro" id="IPR032816">
    <property type="entry name" value="VTT_dom"/>
</dbReference>
<dbReference type="HOGENOM" id="CLU_011094_0_0_6"/>
<evidence type="ECO:0000256" key="3">
    <source>
        <dbReference type="ARBA" id="ARBA00022801"/>
    </source>
</evidence>
<evidence type="ECO:0000256" key="1">
    <source>
        <dbReference type="ARBA" id="ARBA00000798"/>
    </source>
</evidence>
<evidence type="ECO:0000313" key="7">
    <source>
        <dbReference type="EMBL" id="AGA90303.1"/>
    </source>
</evidence>
<dbReference type="Gene3D" id="3.30.870.10">
    <property type="entry name" value="Endonuclease Chain A"/>
    <property type="match status" value="2"/>
</dbReference>
<accession>L0GU51</accession>
<sequence length="751" mass="81587">MPGRKGRAPLSGAGVSGTGDGAVVRLAPGRNCWRTARAERLAWFIDGEDAFATLRRTLIAARRRIAIVGWDLHSAFELVREPPEDGLPSTLGDLLIALLERNPRLHVHILLWDWAPIYALEREPLFFGGGPWQAHERMSFILDDAHPLAASQHQKLVSIDGRLGWCGGFDLSRWRWDTSAHAAFDPRRCDPGGDPYPPFHDLHVLVDGEAAAGIEGVFLDRWSLAGGEPPEALGGASDGPDLWPIGVEPVLRDQVVGIARTLPEHGGRAEVRESERLYLDMVAGARRFLYIENQYLTARSIRDALCRRLEDESGPDVVILLPRRTGHWLEQYTMDALRARVLERLRAADRHGRLRVYYPDVTDLDDGDCLMVHAKLMIADDEVLRIGSSNLSNRSMGLDSECDLCIVAEDAATRDAIRAMRHRLLAMFLSVEPADIAEAEASGEGLSRVVDGLRARWAEEGAEEAGVPPLRLAVLEDRPDPDWQRQLPDERIVDPHRPLGPDLIADVLAKPGQRPHVKRRLVVGVGLVVLLFVLAAAWQWTPLGEILEPERLAAALRRLTDAPWGGLLLVGGFVVASLVAVPVTLLIIATVLVFGGAAGAVMSLVSATLAALAGYGVGRWLGRPAMARLTGGSLERLDRRLARHGIPTVVTVRIVPVAPFAVINLVAGASRLHLRDFLIGTLIGMIPGIGALALFSEGLLSLLRHGSLEAAALVLVAALLVFGIGWYGRRLAPGGGERSSRGSPAETADED</sequence>
<dbReference type="GO" id="GO:0005886">
    <property type="term" value="C:plasma membrane"/>
    <property type="evidence" value="ECO:0007669"/>
    <property type="project" value="UniProtKB-ARBA"/>
</dbReference>
<dbReference type="InterPro" id="IPR015679">
    <property type="entry name" value="PLipase_D_fam"/>
</dbReference>
<dbReference type="PANTHER" id="PTHR18896">
    <property type="entry name" value="PHOSPHOLIPASE D"/>
    <property type="match status" value="1"/>
</dbReference>
<dbReference type="STRING" id="765912.Thimo_1519"/>
<evidence type="ECO:0000313" key="8">
    <source>
        <dbReference type="Proteomes" id="UP000010816"/>
    </source>
</evidence>